<evidence type="ECO:0000313" key="4">
    <source>
        <dbReference type="Proteomes" id="UP001642464"/>
    </source>
</evidence>
<evidence type="ECO:0000256" key="1">
    <source>
        <dbReference type="SAM" id="MobiDB-lite"/>
    </source>
</evidence>
<dbReference type="Pfam" id="PF00575">
    <property type="entry name" value="S1"/>
    <property type="match status" value="1"/>
</dbReference>
<feature type="domain" description="S1 motif" evidence="2">
    <location>
        <begin position="207"/>
        <end position="282"/>
    </location>
</feature>
<dbReference type="SUPFAM" id="SSF50249">
    <property type="entry name" value="Nucleic acid-binding proteins"/>
    <property type="match status" value="1"/>
</dbReference>
<reference evidence="3 4" key="1">
    <citation type="submission" date="2024-02" db="EMBL/GenBank/DDBJ databases">
        <authorList>
            <person name="Chen Y."/>
            <person name="Shah S."/>
            <person name="Dougan E. K."/>
            <person name="Thang M."/>
            <person name="Chan C."/>
        </authorList>
    </citation>
    <scope>NUCLEOTIDE SEQUENCE [LARGE SCALE GENOMIC DNA]</scope>
</reference>
<feature type="compositionally biased region" description="Acidic residues" evidence="1">
    <location>
        <begin position="315"/>
        <end position="324"/>
    </location>
</feature>
<accession>A0ABP0JRU4</accession>
<organism evidence="3 4">
    <name type="scientific">Durusdinium trenchii</name>
    <dbReference type="NCBI Taxonomy" id="1381693"/>
    <lineage>
        <taxon>Eukaryota</taxon>
        <taxon>Sar</taxon>
        <taxon>Alveolata</taxon>
        <taxon>Dinophyceae</taxon>
        <taxon>Suessiales</taxon>
        <taxon>Symbiodiniaceae</taxon>
        <taxon>Durusdinium</taxon>
    </lineage>
</organism>
<proteinExistence type="predicted"/>
<dbReference type="InterPro" id="IPR003029">
    <property type="entry name" value="S1_domain"/>
</dbReference>
<dbReference type="PROSITE" id="PS50126">
    <property type="entry name" value="S1"/>
    <property type="match status" value="1"/>
</dbReference>
<name>A0ABP0JRU4_9DINO</name>
<feature type="region of interest" description="Disordered" evidence="1">
    <location>
        <begin position="298"/>
        <end position="324"/>
    </location>
</feature>
<protein>
    <submittedName>
        <fullName evidence="3">KDEL motif-containing protein 1</fullName>
    </submittedName>
</protein>
<dbReference type="SMART" id="SM00316">
    <property type="entry name" value="S1"/>
    <property type="match status" value="1"/>
</dbReference>
<dbReference type="Proteomes" id="UP001642464">
    <property type="component" value="Unassembled WGS sequence"/>
</dbReference>
<keyword evidence="4" id="KW-1185">Reference proteome</keyword>
<dbReference type="InterPro" id="IPR012340">
    <property type="entry name" value="NA-bd_OB-fold"/>
</dbReference>
<gene>
    <name evidence="3" type="ORF">SCF082_LOCUS13474</name>
</gene>
<evidence type="ECO:0000259" key="2">
    <source>
        <dbReference type="PROSITE" id="PS50126"/>
    </source>
</evidence>
<comment type="caution">
    <text evidence="3">The sequence shown here is derived from an EMBL/GenBank/DDBJ whole genome shotgun (WGS) entry which is preliminary data.</text>
</comment>
<dbReference type="EMBL" id="CAXAMM010008347">
    <property type="protein sequence ID" value="CAK9017093.1"/>
    <property type="molecule type" value="Genomic_DNA"/>
</dbReference>
<sequence>MKVIVTHPSQVRPVNLRWTLPPERKISPAAHLAHASGRFTAVTGLTAILHRCATKTKAAAAGRQKAPKVGFHDVEFQMLHEYLQDLSKHELEEVARTANIDLSRSKTKKQIVLRLLEPQDIEMVRNVVAPKDLPPDPLSSDLLRKVQLHMDEAAIFRPQGTRRRPLVKAQMGKEEADPLDAPLQICDVRKPLRGMKGRQALKDLNVGGKTSGRIVEVSLLDGVRIDIGAEVDALVPVPTMKDNLELAESIHQTYPLGSKVEVQIEDISDNAARRFPVICSFTRQKIDLPDWKSVQMALRPQESGTQSLHTKGNVDLEDSDDWQPEGETQLDALLEEVPQRSPPKEVMSFGNGKLQAIQVPEQFRAGKEASAASDKVRKAWTSFMEDEVASLRHRLRCQHRLARDLETIEAELQQGNTPTVPVDLLGMTVLPDGRRCLLPVPDGDCLKFQIQEFGTPGELQHWITSCREHHQDQWSLRQSQVTGEGPAAKHQLAKFYACADAWHARAVEAAEREEVRKLQYHHLTCDESDPQAMQQLDQVIEDMIASCPELQEQEEMKGQYVKERELS</sequence>
<dbReference type="Gene3D" id="2.40.50.140">
    <property type="entry name" value="Nucleic acid-binding proteins"/>
    <property type="match status" value="1"/>
</dbReference>
<evidence type="ECO:0000313" key="3">
    <source>
        <dbReference type="EMBL" id="CAK9017093.1"/>
    </source>
</evidence>